<dbReference type="Pfam" id="PF13365">
    <property type="entry name" value="Trypsin_2"/>
    <property type="match status" value="1"/>
</dbReference>
<dbReference type="PANTHER" id="PTHR18868:SF41">
    <property type="match status" value="1"/>
</dbReference>
<dbReference type="STRING" id="15368.A0A0Q3IQE4"/>
<dbReference type="ExpressionAtlas" id="A0A0Q3IQE4">
    <property type="expression patterns" value="baseline"/>
</dbReference>
<reference evidence="3" key="3">
    <citation type="submission" date="2018-08" db="UniProtKB">
        <authorList>
            <consortium name="EnsemblPlants"/>
        </authorList>
    </citation>
    <scope>IDENTIFICATION</scope>
    <source>
        <strain evidence="3">cv. Bd21</strain>
    </source>
</reference>
<dbReference type="InterPro" id="IPR009003">
    <property type="entry name" value="Peptidase_S1_PA"/>
</dbReference>
<dbReference type="OrthoDB" id="4217619at2759"/>
<evidence type="ECO:0000313" key="4">
    <source>
        <dbReference type="Proteomes" id="UP000008810"/>
    </source>
</evidence>
<name>A0A0Q3IQE4_BRADI</name>
<accession>A0A0Q3IQE4</accession>
<dbReference type="GeneID" id="100824276"/>
<feature type="compositionally biased region" description="Low complexity" evidence="1">
    <location>
        <begin position="266"/>
        <end position="278"/>
    </location>
</feature>
<dbReference type="RefSeq" id="XP_014754473.1">
    <property type="nucleotide sequence ID" value="XM_014898987.2"/>
</dbReference>
<dbReference type="EnsemblPlants" id="KQK02485">
    <property type="protein sequence ID" value="KQK02485"/>
    <property type="gene ID" value="BRADI_2g01752v3"/>
</dbReference>
<keyword evidence="4" id="KW-1185">Reference proteome</keyword>
<dbReference type="EMBL" id="CM000881">
    <property type="protein sequence ID" value="KQK02484.1"/>
    <property type="molecule type" value="Genomic_DNA"/>
</dbReference>
<dbReference type="KEGG" id="bdi:100824276"/>
<evidence type="ECO:0000313" key="3">
    <source>
        <dbReference type="EnsemblPlants" id="KQK02484"/>
    </source>
</evidence>
<protein>
    <submittedName>
        <fullName evidence="2 3">Uncharacterized protein</fullName>
    </submittedName>
</protein>
<organism evidence="2">
    <name type="scientific">Brachypodium distachyon</name>
    <name type="common">Purple false brome</name>
    <name type="synonym">Trachynia distachya</name>
    <dbReference type="NCBI Taxonomy" id="15368"/>
    <lineage>
        <taxon>Eukaryota</taxon>
        <taxon>Viridiplantae</taxon>
        <taxon>Streptophyta</taxon>
        <taxon>Embryophyta</taxon>
        <taxon>Tracheophyta</taxon>
        <taxon>Spermatophyta</taxon>
        <taxon>Magnoliopsida</taxon>
        <taxon>Liliopsida</taxon>
        <taxon>Poales</taxon>
        <taxon>Poaceae</taxon>
        <taxon>BOP clade</taxon>
        <taxon>Pooideae</taxon>
        <taxon>Stipodae</taxon>
        <taxon>Brachypodieae</taxon>
        <taxon>Brachypodium</taxon>
    </lineage>
</organism>
<dbReference type="Gramene" id="KQK02485">
    <property type="protein sequence ID" value="KQK02485"/>
    <property type="gene ID" value="BRADI_2g01752v3"/>
</dbReference>
<dbReference type="PANTHER" id="PTHR18868">
    <property type="entry name" value="OS07G0665300 PROTEIN-RELATED"/>
    <property type="match status" value="1"/>
</dbReference>
<reference evidence="2" key="2">
    <citation type="submission" date="2017-06" db="EMBL/GenBank/DDBJ databases">
        <title>WGS assembly of Brachypodium distachyon.</title>
        <authorList>
            <consortium name="The International Brachypodium Initiative"/>
            <person name="Lucas S."/>
            <person name="Harmon-Smith M."/>
            <person name="Lail K."/>
            <person name="Tice H."/>
            <person name="Grimwood J."/>
            <person name="Bruce D."/>
            <person name="Barry K."/>
            <person name="Shu S."/>
            <person name="Lindquist E."/>
            <person name="Wang M."/>
            <person name="Pitluck S."/>
            <person name="Vogel J.P."/>
            <person name="Garvin D.F."/>
            <person name="Mockler T.C."/>
            <person name="Schmutz J."/>
            <person name="Rokhsar D."/>
            <person name="Bevan M.W."/>
        </authorList>
    </citation>
    <scope>NUCLEOTIDE SEQUENCE</scope>
    <source>
        <strain evidence="2">Bd21</strain>
    </source>
</reference>
<dbReference type="Gramene" id="KQK02484">
    <property type="protein sequence ID" value="KQK02484"/>
    <property type="gene ID" value="BRADI_2g01752v3"/>
</dbReference>
<evidence type="ECO:0000313" key="2">
    <source>
        <dbReference type="EMBL" id="KQK02484.1"/>
    </source>
</evidence>
<reference evidence="2 3" key="1">
    <citation type="journal article" date="2010" name="Nature">
        <title>Genome sequencing and analysis of the model grass Brachypodium distachyon.</title>
        <authorList>
            <consortium name="International Brachypodium Initiative"/>
        </authorList>
    </citation>
    <scope>NUCLEOTIDE SEQUENCE [LARGE SCALE GENOMIC DNA]</scope>
    <source>
        <strain evidence="2 3">Bd21</strain>
    </source>
</reference>
<dbReference type="EnsemblPlants" id="KQK02484">
    <property type="protein sequence ID" value="KQK02484"/>
    <property type="gene ID" value="BRADI_2g01752v3"/>
</dbReference>
<dbReference type="AlphaFoldDB" id="A0A0Q3IQE4"/>
<dbReference type="SUPFAM" id="SSF50494">
    <property type="entry name" value="Trypsin-like serine proteases"/>
    <property type="match status" value="2"/>
</dbReference>
<proteinExistence type="predicted"/>
<feature type="region of interest" description="Disordered" evidence="1">
    <location>
        <begin position="260"/>
        <end position="281"/>
    </location>
</feature>
<dbReference type="Gene3D" id="2.40.10.120">
    <property type="match status" value="2"/>
</dbReference>
<dbReference type="RefSeq" id="XP_010230394.1">
    <property type="nucleotide sequence ID" value="XM_010232092.3"/>
</dbReference>
<dbReference type="Proteomes" id="UP000008810">
    <property type="component" value="Chromosome 2"/>
</dbReference>
<evidence type="ECO:0000256" key="1">
    <source>
        <dbReference type="SAM" id="MobiDB-lite"/>
    </source>
</evidence>
<dbReference type="EMBL" id="CM000881">
    <property type="protein sequence ID" value="KQK02485.1"/>
    <property type="molecule type" value="Genomic_DNA"/>
</dbReference>
<sequence length="603" mass="67499">MLKVKRIARGSKGWKGNRKRVKEVPSIFSDREAVAENPSQELCCNELSQELATKLSPSIVSLASFDGDKMHYKSTGIVIENSALDTGILTSSALVCTSDSERRFMYTLKIKVYLPNDLVVEGCIRRYDLPSSMVIILINAFSPDLSTACFSNTVQVEPHSELLAVKRCFESGKLMVTRVVPSDSHSEVGTKLFLFSTCKITMDGSGGPLVDSDGNFLGMNDYHDQEGTRYVQGNIIGECLNGIWFRREYLRKHHIKNRLKPRLEGSSSENSSSRASASKNKRHGVPFVLEPQASELTEDTHLRTLPPWPSNYFTKMINDVLKYDGYPLPAYADGRGMHLVGDFEEEFGRDILSEPASRVALKMSRCVVALASYNDTERHFACTGVFIDCNESTTRVLTSASLIRTSGDENKIVDNLRIDVCLPSNKCIQGKLEKYDFCYNVAVISITRFRNNRSAMLVEEPQTEPRAAMSVEAPQTEVVALGRVFKSGNFMATEGLVTGEQCKFDCKRLKVSTCKITKAGIGGPLFDFKGNFVGMNFYDTEGTPYLRSNMILEVLRSFNAERTVAAGNAEMPDYRWPVPKPYWHYSSHHEPREEIQPGMEELQ</sequence>
<gene>
    <name evidence="3" type="primary">LOC100824276</name>
    <name evidence="2" type="ORF">BRADI_2g01752v3</name>
</gene>